<dbReference type="AlphaFoldDB" id="A0A2P6NYN8"/>
<evidence type="ECO:0000256" key="1">
    <source>
        <dbReference type="SAM" id="MobiDB-lite"/>
    </source>
</evidence>
<proteinExistence type="predicted"/>
<feature type="region of interest" description="Disordered" evidence="1">
    <location>
        <begin position="97"/>
        <end position="141"/>
    </location>
</feature>
<gene>
    <name evidence="2" type="ORF">PROFUN_01793</name>
</gene>
<dbReference type="Proteomes" id="UP000241769">
    <property type="component" value="Unassembled WGS sequence"/>
</dbReference>
<dbReference type="EMBL" id="MDYQ01000005">
    <property type="protein sequence ID" value="PRP89073.1"/>
    <property type="molecule type" value="Genomic_DNA"/>
</dbReference>
<sequence>MSRYRKEAEIKTPNKDGWLRLGSFHDRCGDFEFNHANDQMKIPQRQFLANNTPTDRDRLINRLRWPSISTGFRRNLKEHVTRLLRIHGSTEFVAEDRQSLNKTRTPHHWGQDKGERSITGTKTKRQFGRLDKAECNKQPNK</sequence>
<name>A0A2P6NYN8_9EUKA</name>
<comment type="caution">
    <text evidence="2">The sequence shown here is derived from an EMBL/GenBank/DDBJ whole genome shotgun (WGS) entry which is preliminary data.</text>
</comment>
<evidence type="ECO:0000313" key="2">
    <source>
        <dbReference type="EMBL" id="PRP89073.1"/>
    </source>
</evidence>
<evidence type="ECO:0000313" key="3">
    <source>
        <dbReference type="Proteomes" id="UP000241769"/>
    </source>
</evidence>
<dbReference type="InParanoid" id="A0A2P6NYN8"/>
<organism evidence="2 3">
    <name type="scientific">Planoprotostelium fungivorum</name>
    <dbReference type="NCBI Taxonomy" id="1890364"/>
    <lineage>
        <taxon>Eukaryota</taxon>
        <taxon>Amoebozoa</taxon>
        <taxon>Evosea</taxon>
        <taxon>Variosea</taxon>
        <taxon>Cavosteliida</taxon>
        <taxon>Cavosteliaceae</taxon>
        <taxon>Planoprotostelium</taxon>
    </lineage>
</organism>
<keyword evidence="3" id="KW-1185">Reference proteome</keyword>
<accession>A0A2P6NYN8</accession>
<protein>
    <submittedName>
        <fullName evidence="2">Uncharacterized protein</fullName>
    </submittedName>
</protein>
<reference evidence="2 3" key="1">
    <citation type="journal article" date="2018" name="Genome Biol. Evol.">
        <title>Multiple Roots of Fruiting Body Formation in Amoebozoa.</title>
        <authorList>
            <person name="Hillmann F."/>
            <person name="Forbes G."/>
            <person name="Novohradska S."/>
            <person name="Ferling I."/>
            <person name="Riege K."/>
            <person name="Groth M."/>
            <person name="Westermann M."/>
            <person name="Marz M."/>
            <person name="Spaller T."/>
            <person name="Winckler T."/>
            <person name="Schaap P."/>
            <person name="Glockner G."/>
        </authorList>
    </citation>
    <scope>NUCLEOTIDE SEQUENCE [LARGE SCALE GENOMIC DNA]</scope>
    <source>
        <strain evidence="2 3">Jena</strain>
    </source>
</reference>